<organism evidence="11 12">
    <name type="scientific">Bacillus spongiae</name>
    <dbReference type="NCBI Taxonomy" id="2683610"/>
    <lineage>
        <taxon>Bacteria</taxon>
        <taxon>Bacillati</taxon>
        <taxon>Bacillota</taxon>
        <taxon>Bacilli</taxon>
        <taxon>Bacillales</taxon>
        <taxon>Bacillaceae</taxon>
        <taxon>Bacillus</taxon>
    </lineage>
</organism>
<keyword evidence="9" id="KW-0046">Antibiotic resistance</keyword>
<proteinExistence type="inferred from homology"/>
<comment type="similarity">
    <text evidence="2">Belongs to the multi antimicrobial extrusion (MATE) (TC 2.A.66.1) family. MepA subfamily.</text>
</comment>
<dbReference type="InterPro" id="IPR045070">
    <property type="entry name" value="MATE_MepA-like"/>
</dbReference>
<evidence type="ECO:0000256" key="8">
    <source>
        <dbReference type="ARBA" id="ARBA00023136"/>
    </source>
</evidence>
<keyword evidence="5" id="KW-1003">Cell membrane</keyword>
<comment type="caution">
    <text evidence="11">The sequence shown here is derived from an EMBL/GenBank/DDBJ whole genome shotgun (WGS) entry which is preliminary data.</text>
</comment>
<gene>
    <name evidence="11" type="ORF">WAK64_20095</name>
</gene>
<evidence type="ECO:0000256" key="5">
    <source>
        <dbReference type="ARBA" id="ARBA00022475"/>
    </source>
</evidence>
<feature type="transmembrane region" description="Helical" evidence="10">
    <location>
        <begin position="326"/>
        <end position="349"/>
    </location>
</feature>
<keyword evidence="12" id="KW-1185">Reference proteome</keyword>
<comment type="subcellular location">
    <subcellularLocation>
        <location evidence="1">Cell membrane</location>
        <topology evidence="1">Multi-pass membrane protein</topology>
    </subcellularLocation>
</comment>
<evidence type="ECO:0000256" key="1">
    <source>
        <dbReference type="ARBA" id="ARBA00004651"/>
    </source>
</evidence>
<evidence type="ECO:0000256" key="9">
    <source>
        <dbReference type="ARBA" id="ARBA00023251"/>
    </source>
</evidence>
<reference evidence="11 12" key="1">
    <citation type="journal article" date="2018" name="J. Microbiol.">
        <title>Bacillus spongiae sp. nov., isolated from sponge of Jeju Island.</title>
        <authorList>
            <person name="Lee G.E."/>
            <person name="Im W.T."/>
            <person name="Park J.S."/>
        </authorList>
    </citation>
    <scope>NUCLEOTIDE SEQUENCE [LARGE SCALE GENOMIC DNA]</scope>
    <source>
        <strain evidence="11 12">135PIL107-10</strain>
    </source>
</reference>
<dbReference type="PANTHER" id="PTHR43823:SF4">
    <property type="entry name" value="SPORULATION PROTEIN YKVU"/>
    <property type="match status" value="1"/>
</dbReference>
<evidence type="ECO:0000313" key="12">
    <source>
        <dbReference type="Proteomes" id="UP001312865"/>
    </source>
</evidence>
<evidence type="ECO:0000256" key="2">
    <source>
        <dbReference type="ARBA" id="ARBA00008417"/>
    </source>
</evidence>
<dbReference type="InterPro" id="IPR051327">
    <property type="entry name" value="MATE_MepA_subfamily"/>
</dbReference>
<keyword evidence="4" id="KW-0813">Transport</keyword>
<keyword evidence="8 10" id="KW-0472">Membrane</keyword>
<dbReference type="CDD" id="cd13143">
    <property type="entry name" value="MATE_MepA_like"/>
    <property type="match status" value="1"/>
</dbReference>
<protein>
    <recommendedName>
        <fullName evidence="3">Multidrug export protein MepA</fullName>
    </recommendedName>
</protein>
<dbReference type="NCBIfam" id="TIGR00797">
    <property type="entry name" value="matE"/>
    <property type="match status" value="1"/>
</dbReference>
<evidence type="ECO:0000256" key="4">
    <source>
        <dbReference type="ARBA" id="ARBA00022448"/>
    </source>
</evidence>
<feature type="transmembrane region" description="Helical" evidence="10">
    <location>
        <begin position="140"/>
        <end position="161"/>
    </location>
</feature>
<feature type="transmembrane region" description="Helical" evidence="10">
    <location>
        <begin position="361"/>
        <end position="381"/>
    </location>
</feature>
<feature type="transmembrane region" description="Helical" evidence="10">
    <location>
        <begin position="416"/>
        <end position="437"/>
    </location>
</feature>
<evidence type="ECO:0000256" key="7">
    <source>
        <dbReference type="ARBA" id="ARBA00022989"/>
    </source>
</evidence>
<keyword evidence="7 10" id="KW-1133">Transmembrane helix</keyword>
<evidence type="ECO:0000256" key="6">
    <source>
        <dbReference type="ARBA" id="ARBA00022692"/>
    </source>
</evidence>
<dbReference type="PIRSF" id="PIRSF006603">
    <property type="entry name" value="DinF"/>
    <property type="match status" value="1"/>
</dbReference>
<evidence type="ECO:0000313" key="11">
    <source>
        <dbReference type="EMBL" id="MEI5909343.1"/>
    </source>
</evidence>
<evidence type="ECO:0000256" key="3">
    <source>
        <dbReference type="ARBA" id="ARBA00022106"/>
    </source>
</evidence>
<dbReference type="Proteomes" id="UP001312865">
    <property type="component" value="Unassembled WGS sequence"/>
</dbReference>
<dbReference type="PANTHER" id="PTHR43823">
    <property type="entry name" value="SPORULATION PROTEIN YKVU"/>
    <property type="match status" value="1"/>
</dbReference>
<accession>A0ABU8HJS0</accession>
<evidence type="ECO:0000256" key="10">
    <source>
        <dbReference type="SAM" id="Phobius"/>
    </source>
</evidence>
<keyword evidence="6 10" id="KW-0812">Transmembrane</keyword>
<feature type="transmembrane region" description="Helical" evidence="10">
    <location>
        <begin position="240"/>
        <end position="262"/>
    </location>
</feature>
<dbReference type="InterPro" id="IPR048279">
    <property type="entry name" value="MdtK-like"/>
</dbReference>
<feature type="transmembrane region" description="Helical" evidence="10">
    <location>
        <begin position="393"/>
        <end position="410"/>
    </location>
</feature>
<dbReference type="RefSeq" id="WP_336588788.1">
    <property type="nucleotide sequence ID" value="NZ_JBBAXC010000024.1"/>
</dbReference>
<feature type="transmembrane region" description="Helical" evidence="10">
    <location>
        <begin position="20"/>
        <end position="40"/>
    </location>
</feature>
<dbReference type="EMBL" id="JBBAXC010000024">
    <property type="protein sequence ID" value="MEI5909343.1"/>
    <property type="molecule type" value="Genomic_DNA"/>
</dbReference>
<feature type="transmembrane region" description="Helical" evidence="10">
    <location>
        <begin position="196"/>
        <end position="219"/>
    </location>
</feature>
<feature type="transmembrane region" description="Helical" evidence="10">
    <location>
        <begin position="282"/>
        <end position="305"/>
    </location>
</feature>
<feature type="transmembrane region" description="Helical" evidence="10">
    <location>
        <begin position="96"/>
        <end position="120"/>
    </location>
</feature>
<feature type="transmembrane region" description="Helical" evidence="10">
    <location>
        <begin position="60"/>
        <end position="84"/>
    </location>
</feature>
<name>A0ABU8HJS0_9BACI</name>
<dbReference type="InterPro" id="IPR002528">
    <property type="entry name" value="MATE_fam"/>
</dbReference>
<sequence>MIQVVETHEGLKNQPVKKVFINYFFPSLFGLMLMSVNILADGVFIGNGVGSDGLAGVNLAIPLFSLIFSISLWIGIGGGTMYSVNIGEGEVAKARSVFSLATTSLMALILITGVIGYFNVKEIAYLLGANADTLSFTVEYLEVLFLLGWIIALQQLISIFVRNDGSPTLSMVALGMTAIVNIGLNYYMIFILELGVFGAALATVLASLIGLIVLLLHFFKKYTNLRKLSFQWSWKMLRRIFLIGFPSFFSEAGTLVFMAGYNLTIVGLLGTDGVAAFSVVNYLHGFLFLSFFGIESALQPMISYYHGAKEKGRIIESLKIGEKASFTLGLFLLIVGFVTAPILVSLFGLESEEVRKLAIQGIRLFFIGYVFLGFNFVYMTYFQSIGEIRKSTIIIFLRSFFFLLLLLWLLPKLIGIAGVWLAVPLAEILVALLLVFFTRKHVMMQTGQRNSSV</sequence>
<dbReference type="Pfam" id="PF01554">
    <property type="entry name" value="MatE"/>
    <property type="match status" value="2"/>
</dbReference>
<feature type="transmembrane region" description="Helical" evidence="10">
    <location>
        <begin position="168"/>
        <end position="190"/>
    </location>
</feature>